<protein>
    <recommendedName>
        <fullName evidence="2">Activator of Hsp90 ATPase homologue 1/2-like C-terminal domain-containing protein</fullName>
    </recommendedName>
</protein>
<dbReference type="Pfam" id="PF08327">
    <property type="entry name" value="AHSA1"/>
    <property type="match status" value="1"/>
</dbReference>
<dbReference type="Proteomes" id="UP000030907">
    <property type="component" value="Chromosome"/>
</dbReference>
<dbReference type="AlphaFoldDB" id="A0A0A7PD97"/>
<comment type="similarity">
    <text evidence="1">Belongs to the AHA1 family.</text>
</comment>
<dbReference type="HOGENOM" id="CLU_108923_6_1_5"/>
<keyword evidence="4" id="KW-1185">Reference proteome</keyword>
<dbReference type="RefSeq" id="WP_039572515.1">
    <property type="nucleotide sequence ID" value="NZ_CP009122.1"/>
</dbReference>
<accession>A0A0A7PD97</accession>
<evidence type="ECO:0000313" key="4">
    <source>
        <dbReference type="Proteomes" id="UP000030907"/>
    </source>
</evidence>
<dbReference type="InterPro" id="IPR023393">
    <property type="entry name" value="START-like_dom_sf"/>
</dbReference>
<dbReference type="STRING" id="1515612.SKP52_05315"/>
<evidence type="ECO:0000313" key="3">
    <source>
        <dbReference type="EMBL" id="AJA07990.1"/>
    </source>
</evidence>
<gene>
    <name evidence="3" type="ORF">SKP52_05315</name>
</gene>
<organism evidence="3 4">
    <name type="scientific">Sphingopyxis fribergensis</name>
    <dbReference type="NCBI Taxonomy" id="1515612"/>
    <lineage>
        <taxon>Bacteria</taxon>
        <taxon>Pseudomonadati</taxon>
        <taxon>Pseudomonadota</taxon>
        <taxon>Alphaproteobacteria</taxon>
        <taxon>Sphingomonadales</taxon>
        <taxon>Sphingomonadaceae</taxon>
        <taxon>Sphingopyxis</taxon>
    </lineage>
</organism>
<dbReference type="InterPro" id="IPR013538">
    <property type="entry name" value="ASHA1/2-like_C"/>
</dbReference>
<evidence type="ECO:0000259" key="2">
    <source>
        <dbReference type="Pfam" id="PF08327"/>
    </source>
</evidence>
<proteinExistence type="inferred from homology"/>
<dbReference type="OrthoDB" id="9805228at2"/>
<dbReference type="Gene3D" id="3.30.530.20">
    <property type="match status" value="1"/>
</dbReference>
<dbReference type="KEGG" id="sphk:SKP52_05315"/>
<name>A0A0A7PD97_9SPHN</name>
<evidence type="ECO:0000256" key="1">
    <source>
        <dbReference type="ARBA" id="ARBA00006817"/>
    </source>
</evidence>
<sequence length="156" mass="17032">MTNDTTLTISRLIAAPPSAVWNAWSVPENLAKWWIPAPIECEVVTLDLRPGGGFVTRMREAGAADFQPHVDGCFLEAIPEQKLVFTTVLAEGWQPAEPWLALTAILTFEARDGGTLYSARVLHKTPEDSAKHDEMGFYEGWGTAIGQLAGLVEPRG</sequence>
<dbReference type="EMBL" id="CP009122">
    <property type="protein sequence ID" value="AJA07990.1"/>
    <property type="molecule type" value="Genomic_DNA"/>
</dbReference>
<dbReference type="SUPFAM" id="SSF55961">
    <property type="entry name" value="Bet v1-like"/>
    <property type="match status" value="1"/>
</dbReference>
<feature type="domain" description="Activator of Hsp90 ATPase homologue 1/2-like C-terminal" evidence="2">
    <location>
        <begin position="14"/>
        <end position="153"/>
    </location>
</feature>
<reference evidence="3 4" key="1">
    <citation type="journal article" date="2015" name="Int. J. Syst. Evol. Microbiol.">
        <title>Description of Sphingopyxis fribergensis sp. nov. - a soil bacterium with the ability to degrade styrene and phenylacetic acid.</title>
        <authorList>
            <person name="Oelschlagel M."/>
            <person name="Ruckert C."/>
            <person name="Kalinowski J."/>
            <person name="Schmidt G."/>
            <person name="Schlomann M."/>
            <person name="Tischler D."/>
        </authorList>
    </citation>
    <scope>NUCLEOTIDE SEQUENCE [LARGE SCALE GENOMIC DNA]</scope>
    <source>
        <strain evidence="3 4">Kp5.2</strain>
    </source>
</reference>